<evidence type="ECO:0000259" key="2">
    <source>
        <dbReference type="Pfam" id="PF12945"/>
    </source>
</evidence>
<proteinExistence type="predicted"/>
<dbReference type="InterPro" id="IPR009926">
    <property type="entry name" value="T3SS_YcgR_PilZN"/>
</dbReference>
<protein>
    <submittedName>
        <fullName evidence="3">C-di-GMP-binding flagellar brake protein YcgR</fullName>
    </submittedName>
</protein>
<dbReference type="RefSeq" id="WP_134113256.1">
    <property type="nucleotide sequence ID" value="NZ_SOBG01000005.1"/>
</dbReference>
<keyword evidence="3" id="KW-0282">Flagellum</keyword>
<evidence type="ECO:0000313" key="4">
    <source>
        <dbReference type="Proteomes" id="UP000294678"/>
    </source>
</evidence>
<comment type="caution">
    <text evidence="3">The sequence shown here is derived from an EMBL/GenBank/DDBJ whole genome shotgun (WGS) entry which is preliminary data.</text>
</comment>
<accession>A0AA46DYD0</accession>
<dbReference type="Pfam" id="PF12945">
    <property type="entry name" value="PilZNR"/>
    <property type="match status" value="1"/>
</dbReference>
<dbReference type="AlphaFoldDB" id="A0AA46DYD0"/>
<keyword evidence="4" id="KW-1185">Reference proteome</keyword>
<keyword evidence="3" id="KW-0969">Cilium</keyword>
<name>A0AA46DYD0_9FUSO</name>
<dbReference type="Proteomes" id="UP000294678">
    <property type="component" value="Unassembled WGS sequence"/>
</dbReference>
<reference evidence="3 4" key="1">
    <citation type="submission" date="2019-03" db="EMBL/GenBank/DDBJ databases">
        <title>Genomic Encyclopedia of Type Strains, Phase IV (KMG-IV): sequencing the most valuable type-strain genomes for metagenomic binning, comparative biology and taxonomic classification.</title>
        <authorList>
            <person name="Goeker M."/>
        </authorList>
    </citation>
    <scope>NUCLEOTIDE SEQUENCE [LARGE SCALE GENOMIC DNA]</scope>
    <source>
        <strain evidence="3 4">DSM 100055</strain>
    </source>
</reference>
<feature type="domain" description="PilZ" evidence="1">
    <location>
        <begin position="103"/>
        <end position="212"/>
    </location>
</feature>
<dbReference type="EMBL" id="SOBG01000005">
    <property type="protein sequence ID" value="TDT69845.1"/>
    <property type="molecule type" value="Genomic_DNA"/>
</dbReference>
<dbReference type="Gene3D" id="2.40.10.220">
    <property type="entry name" value="predicted glycosyltransferase like domains"/>
    <property type="match status" value="1"/>
</dbReference>
<dbReference type="SUPFAM" id="SSF141371">
    <property type="entry name" value="PilZ domain-like"/>
    <property type="match status" value="1"/>
</dbReference>
<gene>
    <name evidence="3" type="ORF">EV215_1388</name>
</gene>
<organism evidence="3 4">
    <name type="scientific">Hypnocyclicus thermotrophus</name>
    <dbReference type="NCBI Taxonomy" id="1627895"/>
    <lineage>
        <taxon>Bacteria</taxon>
        <taxon>Fusobacteriati</taxon>
        <taxon>Fusobacteriota</taxon>
        <taxon>Fusobacteriia</taxon>
        <taxon>Fusobacteriales</taxon>
        <taxon>Fusobacteriaceae</taxon>
        <taxon>Hypnocyclicus</taxon>
    </lineage>
</organism>
<feature type="domain" description="Type III secretion system flagellar brake protein YcgR PilZN" evidence="2">
    <location>
        <begin position="12"/>
        <end position="96"/>
    </location>
</feature>
<evidence type="ECO:0000259" key="1">
    <source>
        <dbReference type="Pfam" id="PF07238"/>
    </source>
</evidence>
<dbReference type="InterPro" id="IPR009875">
    <property type="entry name" value="PilZ_domain"/>
</dbReference>
<dbReference type="Pfam" id="PF07238">
    <property type="entry name" value="PilZ"/>
    <property type="match status" value="1"/>
</dbReference>
<sequence>MKKNDPNQIILGELVDIEIINPDSEGRYHATKVSDIYEEDNSFSVNWPIYERRYLPARRNDKIKVILKRKDAIYYFESRIKARALEPYAHLRIENPKKLIKKQRRTYFRLPLNLIVKFIRLKDEVKEGELPPVYSGISLDLSGGGMSILSKTELELGENIEISFELTNGTRYEYVSCKVRRKKLIDIKYEYGLEFLDMPNRDREYIISYLFEVQRTRARAKDAKE</sequence>
<dbReference type="GO" id="GO:0035438">
    <property type="term" value="F:cyclic-di-GMP binding"/>
    <property type="evidence" value="ECO:0007669"/>
    <property type="project" value="InterPro"/>
</dbReference>
<keyword evidence="3" id="KW-0966">Cell projection</keyword>
<evidence type="ECO:0000313" key="3">
    <source>
        <dbReference type="EMBL" id="TDT69845.1"/>
    </source>
</evidence>